<dbReference type="Proteomes" id="UP001451303">
    <property type="component" value="Unassembled WGS sequence"/>
</dbReference>
<dbReference type="EMBL" id="JAVLET010000007">
    <property type="protein sequence ID" value="KAL0468255.1"/>
    <property type="molecule type" value="Genomic_DNA"/>
</dbReference>
<keyword evidence="2" id="KW-1185">Reference proteome</keyword>
<evidence type="ECO:0000313" key="2">
    <source>
        <dbReference type="Proteomes" id="UP001451303"/>
    </source>
</evidence>
<comment type="caution">
    <text evidence="1">The sequence shown here is derived from an EMBL/GenBank/DDBJ whole genome shotgun (WGS) entry which is preliminary data.</text>
</comment>
<organism evidence="1 2">
    <name type="scientific">Neurospora intermedia</name>
    <dbReference type="NCBI Taxonomy" id="5142"/>
    <lineage>
        <taxon>Eukaryota</taxon>
        <taxon>Fungi</taxon>
        <taxon>Dikarya</taxon>
        <taxon>Ascomycota</taxon>
        <taxon>Pezizomycotina</taxon>
        <taxon>Sordariomycetes</taxon>
        <taxon>Sordariomycetidae</taxon>
        <taxon>Sordariales</taxon>
        <taxon>Sordariaceae</taxon>
        <taxon>Neurospora</taxon>
    </lineage>
</organism>
<protein>
    <submittedName>
        <fullName evidence="1">Uncharacterized protein</fullName>
    </submittedName>
</protein>
<gene>
    <name evidence="1" type="ORF">QR685DRAFT_530492</name>
</gene>
<proteinExistence type="predicted"/>
<reference evidence="1 2" key="1">
    <citation type="submission" date="2023-09" db="EMBL/GenBank/DDBJ databases">
        <title>Multi-omics analysis of a traditional fermented food reveals byproduct-associated fungal strains for waste-to-food upcycling.</title>
        <authorList>
            <consortium name="Lawrence Berkeley National Laboratory"/>
            <person name="Rekdal V.M."/>
            <person name="Villalobos-Escobedo J.M."/>
            <person name="Rodriguez-Valeron N."/>
            <person name="Garcia M.O."/>
            <person name="Vasquez D.P."/>
            <person name="Damayanti I."/>
            <person name="Sorensen P.M."/>
            <person name="Baidoo E.E."/>
            <person name="De Carvalho A.C."/>
            <person name="Riley R."/>
            <person name="Lipzen A."/>
            <person name="He G."/>
            <person name="Yan M."/>
            <person name="Haridas S."/>
            <person name="Daum C."/>
            <person name="Yoshinaga Y."/>
            <person name="Ng V."/>
            <person name="Grigoriev I.V."/>
            <person name="Munk R."/>
            <person name="Nuraida L."/>
            <person name="Wijaya C.H."/>
            <person name="Morales P.-C."/>
            <person name="Keasling J.D."/>
        </authorList>
    </citation>
    <scope>NUCLEOTIDE SEQUENCE [LARGE SCALE GENOMIC DNA]</scope>
    <source>
        <strain evidence="1 2">FGSC 2613</strain>
    </source>
</reference>
<accession>A0ABR3D6E0</accession>
<evidence type="ECO:0000313" key="1">
    <source>
        <dbReference type="EMBL" id="KAL0468255.1"/>
    </source>
</evidence>
<name>A0ABR3D6E0_NEUIN</name>
<sequence>MNNGIVNTWYLKAQETRCIHILRSGTPEPNSHSVSKPLLNYHQQTATRVTLPNIIPTQPPPTMPTISTEANLDLLHSIYNVPSFSLILRHFRDSCPRSTYVCHACRSVLLHKMVIGASHPSLCNKLGVMPLFKMLEDEGLTVSSNYGLDKSDRRVPKPEAIDYMTALGSPEVWHKVLTTGWGGFLVNCLVVTKGPGYSTEELEDMGNKELGSLMSKLIFLCSGTYTVLDLFHNRSFDQFAEWTAELLANLECPTGACKALQWQELAGRRNRHGVPGSVKSLDGEDAIVFAKIVLFSVRSLLDPQIRDVIDKHPGLVPHLEKDFDPRVVMPSAARRYAWRPQRLVEMAIRDASEFFDEARENGYFDILIEEGKERWRAAKNLAKEEEEEAYDSYY</sequence>